<feature type="domain" description="PilZ" evidence="1">
    <location>
        <begin position="115"/>
        <end position="189"/>
    </location>
</feature>
<dbReference type="Gene3D" id="2.40.10.220">
    <property type="entry name" value="predicted glycosyltransferase like domains"/>
    <property type="match status" value="1"/>
</dbReference>
<comment type="caution">
    <text evidence="2">The sequence shown here is derived from an EMBL/GenBank/DDBJ whole genome shotgun (WGS) entry which is preliminary data.</text>
</comment>
<proteinExistence type="predicted"/>
<reference evidence="2 3" key="1">
    <citation type="submission" date="2021-02" db="EMBL/GenBank/DDBJ databases">
        <authorList>
            <person name="Han P."/>
        </authorList>
    </citation>
    <scope>NUCLEOTIDE SEQUENCE [LARGE SCALE GENOMIC DNA]</scope>
    <source>
        <strain evidence="2">Candidatus Nitrospira sp. ZN2</strain>
    </source>
</reference>
<gene>
    <name evidence="2" type="ORF">NSPZN2_40543</name>
</gene>
<evidence type="ECO:0000313" key="3">
    <source>
        <dbReference type="Proteomes" id="UP000675880"/>
    </source>
</evidence>
<organism evidence="2 3">
    <name type="scientific">Nitrospira defluvii</name>
    <dbReference type="NCBI Taxonomy" id="330214"/>
    <lineage>
        <taxon>Bacteria</taxon>
        <taxon>Pseudomonadati</taxon>
        <taxon>Nitrospirota</taxon>
        <taxon>Nitrospiria</taxon>
        <taxon>Nitrospirales</taxon>
        <taxon>Nitrospiraceae</taxon>
        <taxon>Nitrospira</taxon>
    </lineage>
</organism>
<sequence>MTPSPEPTMPNIQSMLNNEERREWLRIEDRLLLEYRRIDETADAMNAYLPPVTEDTIATAVSKPTVDLLVRGGETFAGSPLLPWVSKIDWMLETILKSLVKSHPGSVAIARLSEVDISAGGLGFTTPRRFEADDVLVIKCILPPFSMIETSARIIRVTSLNTDPAQFHVATQFIELGADEQELIIRHILQVQAERLRARKAAH</sequence>
<dbReference type="InterPro" id="IPR009875">
    <property type="entry name" value="PilZ_domain"/>
</dbReference>
<dbReference type="EMBL" id="CAJNBJ010000017">
    <property type="protein sequence ID" value="CAE6776497.1"/>
    <property type="molecule type" value="Genomic_DNA"/>
</dbReference>
<dbReference type="Pfam" id="PF07238">
    <property type="entry name" value="PilZ"/>
    <property type="match status" value="1"/>
</dbReference>
<accession>A0ABM8RX26</accession>
<name>A0ABM8RX26_9BACT</name>
<keyword evidence="3" id="KW-1185">Reference proteome</keyword>
<protein>
    <submittedName>
        <fullName evidence="2">PilZ domain-containing protein</fullName>
    </submittedName>
</protein>
<evidence type="ECO:0000313" key="2">
    <source>
        <dbReference type="EMBL" id="CAE6776497.1"/>
    </source>
</evidence>
<evidence type="ECO:0000259" key="1">
    <source>
        <dbReference type="Pfam" id="PF07238"/>
    </source>
</evidence>
<dbReference type="Proteomes" id="UP000675880">
    <property type="component" value="Unassembled WGS sequence"/>
</dbReference>
<dbReference type="RefSeq" id="WP_213043346.1">
    <property type="nucleotide sequence ID" value="NZ_CAJNBJ010000017.1"/>
</dbReference>